<name>A0A8M1GLD6_URSMA</name>
<dbReference type="CTD" id="255061"/>
<protein>
    <submittedName>
        <fullName evidence="3">Tachykinin-4 isoform X1</fullName>
    </submittedName>
</protein>
<dbReference type="GeneID" id="103660991"/>
<dbReference type="Proteomes" id="UP000261680">
    <property type="component" value="Unplaced"/>
</dbReference>
<evidence type="ECO:0000256" key="1">
    <source>
        <dbReference type="SAM" id="MobiDB-lite"/>
    </source>
</evidence>
<dbReference type="KEGG" id="umr:103660991"/>
<organism evidence="2 3">
    <name type="scientific">Ursus maritimus</name>
    <name type="common">Polar bear</name>
    <name type="synonym">Thalarctos maritimus</name>
    <dbReference type="NCBI Taxonomy" id="29073"/>
    <lineage>
        <taxon>Eukaryota</taxon>
        <taxon>Metazoa</taxon>
        <taxon>Chordata</taxon>
        <taxon>Craniata</taxon>
        <taxon>Vertebrata</taxon>
        <taxon>Euteleostomi</taxon>
        <taxon>Mammalia</taxon>
        <taxon>Eutheria</taxon>
        <taxon>Laurasiatheria</taxon>
        <taxon>Carnivora</taxon>
        <taxon>Caniformia</taxon>
        <taxon>Ursidae</taxon>
        <taxon>Ursus</taxon>
    </lineage>
</organism>
<feature type="compositionally biased region" description="Polar residues" evidence="1">
    <location>
        <begin position="59"/>
        <end position="74"/>
    </location>
</feature>
<evidence type="ECO:0000313" key="2">
    <source>
        <dbReference type="Proteomes" id="UP000261680"/>
    </source>
</evidence>
<sequence>MLSDSPLRGGSKPQPLAWQTSKGARVRGSHGWWHSPPAPGGEEGQSEPVLWADGEAGERNTSYPARQKSSSTTRALARTKGAGPSGQGGTICGRTLPRQRGQGPRVRVSAPTAPFPEDETPVSFPGRWSDSQPGQLSSLCVSCDRHCCVPPSLPAVPSRTLDPKPW</sequence>
<dbReference type="RefSeq" id="XP_040495825.1">
    <property type="nucleotide sequence ID" value="XM_040639891.1"/>
</dbReference>
<feature type="region of interest" description="Disordered" evidence="1">
    <location>
        <begin position="1"/>
        <end position="131"/>
    </location>
</feature>
<keyword evidence="2" id="KW-1185">Reference proteome</keyword>
<gene>
    <name evidence="3" type="primary">TAC4</name>
</gene>
<dbReference type="AlphaFoldDB" id="A0A8M1GLD6"/>
<reference evidence="3" key="1">
    <citation type="submission" date="2025-08" db="UniProtKB">
        <authorList>
            <consortium name="RefSeq"/>
        </authorList>
    </citation>
    <scope>IDENTIFICATION</scope>
    <source>
        <tissue evidence="3">Whole blood</tissue>
    </source>
</reference>
<proteinExistence type="predicted"/>
<accession>A0A8M1GLD6</accession>
<evidence type="ECO:0000313" key="3">
    <source>
        <dbReference type="RefSeq" id="XP_040495825.1"/>
    </source>
</evidence>